<proteinExistence type="inferred from homology"/>
<evidence type="ECO:0000256" key="8">
    <source>
        <dbReference type="SAM" id="MobiDB-lite"/>
    </source>
</evidence>
<dbReference type="GO" id="GO:0010143">
    <property type="term" value="P:cutin biosynthetic process"/>
    <property type="evidence" value="ECO:0007669"/>
    <property type="project" value="TreeGrafter"/>
</dbReference>
<evidence type="ECO:0000313" key="11">
    <source>
        <dbReference type="EnsemblPlants" id="OBART01G13870.1"/>
    </source>
</evidence>
<dbReference type="GO" id="GO:0090447">
    <property type="term" value="F:glycerol-3-phosphate 2-O-acyltransferase activity"/>
    <property type="evidence" value="ECO:0007669"/>
    <property type="project" value="TreeGrafter"/>
</dbReference>
<dbReference type="InterPro" id="IPR056462">
    <property type="entry name" value="HAD_RAM2/GPAT1-8"/>
</dbReference>
<dbReference type="AlphaFoldDB" id="A0A0D3ENA0"/>
<reference evidence="11" key="1">
    <citation type="journal article" date="2009" name="Rice">
        <title>De Novo Next Generation Sequencing of Plant Genomes.</title>
        <authorList>
            <person name="Rounsley S."/>
            <person name="Marri P.R."/>
            <person name="Yu Y."/>
            <person name="He R."/>
            <person name="Sisneros N."/>
            <person name="Goicoechea J.L."/>
            <person name="Lee S.J."/>
            <person name="Angelova A."/>
            <person name="Kudrna D."/>
            <person name="Luo M."/>
            <person name="Affourtit J."/>
            <person name="Desany B."/>
            <person name="Knight J."/>
            <person name="Niazi F."/>
            <person name="Egholm M."/>
            <person name="Wing R.A."/>
        </authorList>
    </citation>
    <scope>NUCLEOTIDE SEQUENCE [LARGE SCALE GENOMIC DNA]</scope>
    <source>
        <strain evidence="11">cv. IRGC 105608</strain>
    </source>
</reference>
<dbReference type="PANTHER" id="PTHR15486">
    <property type="entry name" value="ANCIENT UBIQUITOUS PROTEIN"/>
    <property type="match status" value="1"/>
</dbReference>
<dbReference type="Proteomes" id="UP000026960">
    <property type="component" value="Chromosome 1"/>
</dbReference>
<evidence type="ECO:0000256" key="1">
    <source>
        <dbReference type="ARBA" id="ARBA00004141"/>
    </source>
</evidence>
<sequence length="868" mass="93783">MAAAAAAETSEASTAGLALAEANINWQRLDKTRFHVIGAILFTAQQGVLHPTAVVKTRMQVAEGGLSHMSGFSVFRRILRSDGIPGAFRGFGTSAVGALPGRVFALTSLEVSKEMAFKYSEHFDMSEASRIAVANGIAGLVSSIFSSAYFVPLDVICQRLMAQGLPGMATYRGPFDVISKVVRTEGLRGLYRGFGITMLTQSPASALWWSAYGGAQHAIWRSLGYGIDSQKKPSQSELVVVQATAGTIAGACSSIITTPIDTIKTRLQVMDNYGRGRPSVMKTTRVLLEEDGWRGFYRGFGPRFLNMSLWGTSMIVTYELINNIVRWPSDDELLPAPDTTTTSVVTTVCKVEGGLLMSPSTFPYFMLVALEAGGGGGGLLRGLLLLLLYPALRLLGHDRAIRVMAMVSFAGVRKDGFRLGSSTLPRLLLEDVSAEVFEAAVRRRRCVCVSGMPREMVEPFLREYLGVDAVVAPEVRAFGGYYLGLMESDGEVLRRLDMEEVIGGAEKEETCGDGDGRVVVGIGGRGRSFSRIFQKYCKEVYVATKSARRRWRSLHPRRYAKPLIFHDGRTAFRPTAAATLAMFMWLPLGAPLAILRTAVFLLLPFSISVPLLAALGMHSRRISSSSLPPAAAAAHNLFVCNHRSLVDPLYVSAATGRTDLSAATYSISRLSEILAPIRTFRLTRDRATDRAAMQAHLSLPGGGGGGLVVCPEGTTCREPFLLRFSPLFTELGADVQPGTTCREPFLLRFSPLFTELGADVQPVALHSAVSMFHGTTAGGRKLLDPLYLLMNPTPAYVVQLLDPVAVGGDGGGGGPELANEVQRRIAEALGYTRTALTRRDKYLALTGNDGGVDRRRVRRPPPPSRGST</sequence>
<reference evidence="11" key="2">
    <citation type="submission" date="2015-03" db="UniProtKB">
        <authorList>
            <consortium name="EnsemblPlants"/>
        </authorList>
    </citation>
    <scope>IDENTIFICATION</scope>
</reference>
<dbReference type="STRING" id="65489.A0A0D3ENA0"/>
<keyword evidence="3" id="KW-0808">Transferase</keyword>
<dbReference type="SUPFAM" id="SSF103506">
    <property type="entry name" value="Mitochondrial carrier"/>
    <property type="match status" value="1"/>
</dbReference>
<evidence type="ECO:0000256" key="3">
    <source>
        <dbReference type="ARBA" id="ARBA00022679"/>
    </source>
</evidence>
<comment type="subcellular location">
    <subcellularLocation>
        <location evidence="1">Membrane</location>
        <topology evidence="1">Multi-pass membrane protein</topology>
    </subcellularLocation>
</comment>
<dbReference type="InterPro" id="IPR002123">
    <property type="entry name" value="Plipid/glycerol_acylTrfase"/>
</dbReference>
<feature type="domain" description="Phospholipid/glycerol acyltransferase" evidence="10">
    <location>
        <begin position="636"/>
        <end position="768"/>
    </location>
</feature>
<dbReference type="Pfam" id="PF23270">
    <property type="entry name" value="HAD_RAM2_N"/>
    <property type="match status" value="1"/>
</dbReference>
<dbReference type="SUPFAM" id="SSF69593">
    <property type="entry name" value="Glycerol-3-phosphate (1)-acyltransferase"/>
    <property type="match status" value="1"/>
</dbReference>
<keyword evidence="6 7" id="KW-0472">Membrane</keyword>
<name>A0A0D3ENA0_9ORYZ</name>
<keyword evidence="5 9" id="KW-1133">Transmembrane helix</keyword>
<dbReference type="PANTHER" id="PTHR15486:SF90">
    <property type="entry name" value="OS01G0329000 PROTEIN"/>
    <property type="match status" value="1"/>
</dbReference>
<evidence type="ECO:0000256" key="5">
    <source>
        <dbReference type="ARBA" id="ARBA00022989"/>
    </source>
</evidence>
<feature type="repeat" description="Solcar" evidence="7">
    <location>
        <begin position="130"/>
        <end position="218"/>
    </location>
</feature>
<feature type="region of interest" description="Disordered" evidence="8">
    <location>
        <begin position="846"/>
        <end position="868"/>
    </location>
</feature>
<accession>A0A0D3ENA0</accession>
<dbReference type="SMART" id="SM00563">
    <property type="entry name" value="PlsC"/>
    <property type="match status" value="1"/>
</dbReference>
<dbReference type="InterPro" id="IPR018108">
    <property type="entry name" value="MCP_transmembrane"/>
</dbReference>
<dbReference type="PaxDb" id="65489-OBART01G13870.1"/>
<evidence type="ECO:0000256" key="2">
    <source>
        <dbReference type="ARBA" id="ARBA00007937"/>
    </source>
</evidence>
<evidence type="ECO:0000259" key="10">
    <source>
        <dbReference type="SMART" id="SM00563"/>
    </source>
</evidence>
<organism evidence="11">
    <name type="scientific">Oryza barthii</name>
    <dbReference type="NCBI Taxonomy" id="65489"/>
    <lineage>
        <taxon>Eukaryota</taxon>
        <taxon>Viridiplantae</taxon>
        <taxon>Streptophyta</taxon>
        <taxon>Embryophyta</taxon>
        <taxon>Tracheophyta</taxon>
        <taxon>Spermatophyta</taxon>
        <taxon>Magnoliopsida</taxon>
        <taxon>Liliopsida</taxon>
        <taxon>Poales</taxon>
        <taxon>Poaceae</taxon>
        <taxon>BOP clade</taxon>
        <taxon>Oryzoideae</taxon>
        <taxon>Oryzeae</taxon>
        <taxon>Oryzinae</taxon>
        <taxon>Oryza</taxon>
    </lineage>
</organism>
<dbReference type="Pfam" id="PF01553">
    <property type="entry name" value="Acyltransferase"/>
    <property type="match status" value="1"/>
</dbReference>
<comment type="similarity">
    <text evidence="2">Belongs to the GPAT/DAPAT family.</text>
</comment>
<keyword evidence="12" id="KW-1185">Reference proteome</keyword>
<evidence type="ECO:0000256" key="9">
    <source>
        <dbReference type="SAM" id="Phobius"/>
    </source>
</evidence>
<dbReference type="EnsemblPlants" id="OBART01G13870.1">
    <property type="protein sequence ID" value="OBART01G13870.1"/>
    <property type="gene ID" value="OBART01G13870"/>
</dbReference>
<dbReference type="eggNOG" id="KOG0765">
    <property type="taxonomic scope" value="Eukaryota"/>
</dbReference>
<keyword evidence="4 7" id="KW-0812">Transmembrane</keyword>
<dbReference type="GO" id="GO:0016020">
    <property type="term" value="C:membrane"/>
    <property type="evidence" value="ECO:0007669"/>
    <property type="project" value="UniProtKB-SubCell"/>
</dbReference>
<evidence type="ECO:0000313" key="12">
    <source>
        <dbReference type="Proteomes" id="UP000026960"/>
    </source>
</evidence>
<dbReference type="HOGENOM" id="CLU_330503_0_0_1"/>
<dbReference type="GO" id="GO:0016791">
    <property type="term" value="F:phosphatase activity"/>
    <property type="evidence" value="ECO:0007669"/>
    <property type="project" value="TreeGrafter"/>
</dbReference>
<evidence type="ECO:0000256" key="7">
    <source>
        <dbReference type="PROSITE-ProRule" id="PRU00282"/>
    </source>
</evidence>
<feature type="repeat" description="Solcar" evidence="7">
    <location>
        <begin position="237"/>
        <end position="324"/>
    </location>
</feature>
<dbReference type="PROSITE" id="PS50920">
    <property type="entry name" value="SOLCAR"/>
    <property type="match status" value="3"/>
</dbReference>
<protein>
    <recommendedName>
        <fullName evidence="10">Phospholipid/glycerol acyltransferase domain-containing protein</fullName>
    </recommendedName>
</protein>
<dbReference type="Pfam" id="PF00153">
    <property type="entry name" value="Mito_carr"/>
    <property type="match status" value="3"/>
</dbReference>
<dbReference type="Gramene" id="OBART01G13870.1">
    <property type="protein sequence ID" value="OBART01G13870.1"/>
    <property type="gene ID" value="OBART01G13870"/>
</dbReference>
<evidence type="ECO:0000256" key="4">
    <source>
        <dbReference type="ARBA" id="ARBA00022692"/>
    </source>
</evidence>
<feature type="transmembrane region" description="Helical" evidence="9">
    <location>
        <begin position="594"/>
        <end position="615"/>
    </location>
</feature>
<dbReference type="Gene3D" id="1.50.40.10">
    <property type="entry name" value="Mitochondrial carrier domain"/>
    <property type="match status" value="2"/>
</dbReference>
<dbReference type="InterPro" id="IPR023395">
    <property type="entry name" value="MCP_dom_sf"/>
</dbReference>
<evidence type="ECO:0000256" key="6">
    <source>
        <dbReference type="ARBA" id="ARBA00023136"/>
    </source>
</evidence>
<feature type="repeat" description="Solcar" evidence="7">
    <location>
        <begin position="30"/>
        <end position="115"/>
    </location>
</feature>